<comment type="subcellular location">
    <subcellularLocation>
        <location evidence="1">Membrane</location>
        <topology evidence="1">Multi-pass membrane protein</topology>
    </subcellularLocation>
</comment>
<gene>
    <name evidence="8" type="ORF">EWM64_g1909</name>
</gene>
<keyword evidence="4 7" id="KW-1133">Transmembrane helix</keyword>
<dbReference type="GO" id="GO:0005886">
    <property type="term" value="C:plasma membrane"/>
    <property type="evidence" value="ECO:0007669"/>
    <property type="project" value="TreeGrafter"/>
</dbReference>
<organism evidence="8 9">
    <name type="scientific">Hericium alpestre</name>
    <dbReference type="NCBI Taxonomy" id="135208"/>
    <lineage>
        <taxon>Eukaryota</taxon>
        <taxon>Fungi</taxon>
        <taxon>Dikarya</taxon>
        <taxon>Basidiomycota</taxon>
        <taxon>Agaricomycotina</taxon>
        <taxon>Agaricomycetes</taxon>
        <taxon>Russulales</taxon>
        <taxon>Hericiaceae</taxon>
        <taxon>Hericium</taxon>
    </lineage>
</organism>
<dbReference type="OrthoDB" id="28755at2759"/>
<protein>
    <submittedName>
        <fullName evidence="8">Uncharacterized protein</fullName>
    </submittedName>
</protein>
<feature type="transmembrane region" description="Helical" evidence="7">
    <location>
        <begin position="189"/>
        <end position="207"/>
    </location>
</feature>
<evidence type="ECO:0000256" key="1">
    <source>
        <dbReference type="ARBA" id="ARBA00004141"/>
    </source>
</evidence>
<feature type="transmembrane region" description="Helical" evidence="7">
    <location>
        <begin position="363"/>
        <end position="396"/>
    </location>
</feature>
<comment type="caution">
    <text evidence="8">The sequence shown here is derived from an EMBL/GenBank/DDBJ whole genome shotgun (WGS) entry which is preliminary data.</text>
</comment>
<dbReference type="PANTHER" id="PTHR19432">
    <property type="entry name" value="SUGAR TRANSPORTER"/>
    <property type="match status" value="1"/>
</dbReference>
<keyword evidence="9" id="KW-1185">Reference proteome</keyword>
<accession>A0A4Z0A6W8</accession>
<keyword evidence="5 7" id="KW-0472">Membrane</keyword>
<evidence type="ECO:0000313" key="9">
    <source>
        <dbReference type="Proteomes" id="UP000298061"/>
    </source>
</evidence>
<evidence type="ECO:0000256" key="7">
    <source>
        <dbReference type="SAM" id="Phobius"/>
    </source>
</evidence>
<dbReference type="PANTHER" id="PTHR19432:SF91">
    <property type="entry name" value="GENERAL ALPHA-GLUCOSIDE PERMEASE"/>
    <property type="match status" value="1"/>
</dbReference>
<feature type="compositionally biased region" description="Acidic residues" evidence="6">
    <location>
        <begin position="253"/>
        <end position="265"/>
    </location>
</feature>
<feature type="transmembrane region" description="Helical" evidence="7">
    <location>
        <begin position="161"/>
        <end position="183"/>
    </location>
</feature>
<evidence type="ECO:0000256" key="4">
    <source>
        <dbReference type="ARBA" id="ARBA00022989"/>
    </source>
</evidence>
<keyword evidence="2" id="KW-0813">Transport</keyword>
<name>A0A4Z0A6W8_9AGAM</name>
<proteinExistence type="predicted"/>
<feature type="region of interest" description="Disordered" evidence="6">
    <location>
        <begin position="234"/>
        <end position="315"/>
    </location>
</feature>
<dbReference type="Proteomes" id="UP000298061">
    <property type="component" value="Unassembled WGS sequence"/>
</dbReference>
<dbReference type="AlphaFoldDB" id="A0A4Z0A6W8"/>
<evidence type="ECO:0000313" key="8">
    <source>
        <dbReference type="EMBL" id="TFY82103.1"/>
    </source>
</evidence>
<evidence type="ECO:0000256" key="5">
    <source>
        <dbReference type="ARBA" id="ARBA00023136"/>
    </source>
</evidence>
<sequence>MRRIFGIAFTSQDKKTFKQEMRDLWDNARTLPYVIRQICIIQFFAWLAWFPILFYTTLYIGDLYRRSLARSSDSDLTTRAPHETTAADAEATRLGARAQLYSALVSLATNFLAPLIVAETHRNGSRNSRGHASWQDGDEGRGWEEVDERWWRRWWQRIGRVHLATLWAASHAIFAACMFGTLFTNSVGGATALLTITGLSWGITQWAPFSLLAEAILTTPEPDDGDVDDAQSILLEDTRTPQREEEQYLVGPDEAEDEDDIEDESYNLKRRSGSVSLERDRSGDGALGNGGDIGAGAWDDVYPPGGSDSGDAEHGAVRGTARGAIMGNADAQRSWVDIAAGEDGGLTSGGSTTRRKRRGKKGLAAKAGIIIGIHNVFVVVPQFLVTGISSVIFALFEPDKSVLHGHHAGKMLPPLTNGTESPVDVIGNSTLLGNSTLSSAVASATVALLRARRTTRAAMI</sequence>
<feature type="compositionally biased region" description="Gly residues" evidence="6">
    <location>
        <begin position="285"/>
        <end position="294"/>
    </location>
</feature>
<dbReference type="EMBL" id="SFCI01000142">
    <property type="protein sequence ID" value="TFY82103.1"/>
    <property type="molecule type" value="Genomic_DNA"/>
</dbReference>
<evidence type="ECO:0000256" key="3">
    <source>
        <dbReference type="ARBA" id="ARBA00022692"/>
    </source>
</evidence>
<dbReference type="GO" id="GO:0008506">
    <property type="term" value="F:sucrose:proton symporter activity"/>
    <property type="evidence" value="ECO:0007669"/>
    <property type="project" value="TreeGrafter"/>
</dbReference>
<reference evidence="8 9" key="1">
    <citation type="submission" date="2019-02" db="EMBL/GenBank/DDBJ databases">
        <title>Genome sequencing of the rare red list fungi Hericium alpestre (H. flagellum).</title>
        <authorList>
            <person name="Buettner E."/>
            <person name="Kellner H."/>
        </authorList>
    </citation>
    <scope>NUCLEOTIDE SEQUENCE [LARGE SCALE GENOMIC DNA]</scope>
    <source>
        <strain evidence="8 9">DSM 108284</strain>
    </source>
</reference>
<evidence type="ECO:0000256" key="2">
    <source>
        <dbReference type="ARBA" id="ARBA00022448"/>
    </source>
</evidence>
<feature type="compositionally biased region" description="Basic and acidic residues" evidence="6">
    <location>
        <begin position="236"/>
        <end position="246"/>
    </location>
</feature>
<evidence type="ECO:0000256" key="6">
    <source>
        <dbReference type="SAM" id="MobiDB-lite"/>
    </source>
</evidence>
<feature type="transmembrane region" description="Helical" evidence="7">
    <location>
        <begin position="34"/>
        <end position="60"/>
    </location>
</feature>
<keyword evidence="3 7" id="KW-0812">Transmembrane</keyword>